<keyword evidence="6" id="KW-0694">RNA-binding</keyword>
<gene>
    <name evidence="6 8" type="primary">rpsF</name>
    <name evidence="8" type="ORF">BWY41_01186</name>
</gene>
<comment type="function">
    <text evidence="4 6">Binds together with bS18 to 16S ribosomal RNA.</text>
</comment>
<evidence type="ECO:0000256" key="3">
    <source>
        <dbReference type="ARBA" id="ARBA00023274"/>
    </source>
</evidence>
<dbReference type="NCBIfam" id="TIGR00166">
    <property type="entry name" value="S6"/>
    <property type="match status" value="1"/>
</dbReference>
<dbReference type="Pfam" id="PF01250">
    <property type="entry name" value="Ribosomal_S6"/>
    <property type="match status" value="1"/>
</dbReference>
<dbReference type="GO" id="GO:0005840">
    <property type="term" value="C:ribosome"/>
    <property type="evidence" value="ECO:0007669"/>
    <property type="project" value="UniProtKB-KW"/>
</dbReference>
<dbReference type="GO" id="GO:1990904">
    <property type="term" value="C:ribonucleoprotein complex"/>
    <property type="evidence" value="ECO:0007669"/>
    <property type="project" value="UniProtKB-KW"/>
</dbReference>
<accession>A0A1V5STZ7</accession>
<dbReference type="PANTHER" id="PTHR21011">
    <property type="entry name" value="MITOCHONDRIAL 28S RIBOSOMAL PROTEIN S6"/>
    <property type="match status" value="1"/>
</dbReference>
<evidence type="ECO:0000256" key="1">
    <source>
        <dbReference type="ARBA" id="ARBA00009512"/>
    </source>
</evidence>
<dbReference type="CDD" id="cd00473">
    <property type="entry name" value="bS6"/>
    <property type="match status" value="1"/>
</dbReference>
<dbReference type="InterPro" id="IPR035980">
    <property type="entry name" value="Ribosomal_bS6_sf"/>
</dbReference>
<dbReference type="InterPro" id="IPR014717">
    <property type="entry name" value="Transl_elong_EF1B/ribsomal_bS6"/>
</dbReference>
<sequence>MNQYELGMVLRSTLTEEEVSQVIENVKSRIAELGGECTGTNLWGKRRLAHPINKQTEGIYVFFNFSLSPQSVKELVRTVQFIDSALRHILVKEEKKKVAVKENKPVEATVIEDSPEPQPEEVEASDPESNDEQTPSE</sequence>
<evidence type="ECO:0000256" key="5">
    <source>
        <dbReference type="ARBA" id="ARBA00035294"/>
    </source>
</evidence>
<reference evidence="8" key="1">
    <citation type="submission" date="2017-02" db="EMBL/GenBank/DDBJ databases">
        <title>Delving into the versatile metabolic prowess of the omnipresent phylum Bacteroidetes.</title>
        <authorList>
            <person name="Nobu M.K."/>
            <person name="Mei R."/>
            <person name="Narihiro T."/>
            <person name="Kuroda K."/>
            <person name="Liu W.-T."/>
        </authorList>
    </citation>
    <scope>NUCLEOTIDE SEQUENCE</scope>
    <source>
        <strain evidence="8">ADurb.Bin276</strain>
    </source>
</reference>
<dbReference type="AlphaFoldDB" id="A0A1V5STZ7"/>
<dbReference type="GO" id="GO:0005737">
    <property type="term" value="C:cytoplasm"/>
    <property type="evidence" value="ECO:0007669"/>
    <property type="project" value="UniProtKB-ARBA"/>
</dbReference>
<dbReference type="InterPro" id="IPR020814">
    <property type="entry name" value="Ribosomal_S6_plastid/chlpt"/>
</dbReference>
<evidence type="ECO:0000256" key="6">
    <source>
        <dbReference type="HAMAP-Rule" id="MF_00360"/>
    </source>
</evidence>
<dbReference type="SUPFAM" id="SSF54995">
    <property type="entry name" value="Ribosomal protein S6"/>
    <property type="match status" value="1"/>
</dbReference>
<evidence type="ECO:0000256" key="4">
    <source>
        <dbReference type="ARBA" id="ARBA00035104"/>
    </source>
</evidence>
<evidence type="ECO:0000313" key="8">
    <source>
        <dbReference type="EMBL" id="OQA58009.1"/>
    </source>
</evidence>
<comment type="caution">
    <text evidence="8">The sequence shown here is derived from an EMBL/GenBank/DDBJ whole genome shotgun (WGS) entry which is preliminary data.</text>
</comment>
<dbReference type="HAMAP" id="MF_00360">
    <property type="entry name" value="Ribosomal_bS6"/>
    <property type="match status" value="1"/>
</dbReference>
<evidence type="ECO:0000256" key="7">
    <source>
        <dbReference type="SAM" id="MobiDB-lite"/>
    </source>
</evidence>
<feature type="region of interest" description="Disordered" evidence="7">
    <location>
        <begin position="100"/>
        <end position="137"/>
    </location>
</feature>
<dbReference type="PANTHER" id="PTHR21011:SF1">
    <property type="entry name" value="SMALL RIBOSOMAL SUBUNIT PROTEIN BS6M"/>
    <property type="match status" value="1"/>
</dbReference>
<keyword evidence="3 6" id="KW-0687">Ribonucleoprotein</keyword>
<proteinExistence type="inferred from homology"/>
<protein>
    <recommendedName>
        <fullName evidence="5 6">Small ribosomal subunit protein bS6</fullName>
    </recommendedName>
</protein>
<name>A0A1V5STZ7_9BACT</name>
<keyword evidence="2 6" id="KW-0689">Ribosomal protein</keyword>
<dbReference type="Gene3D" id="3.30.70.60">
    <property type="match status" value="1"/>
</dbReference>
<comment type="similarity">
    <text evidence="1 6">Belongs to the bacterial ribosomal protein bS6 family.</text>
</comment>
<feature type="compositionally biased region" description="Acidic residues" evidence="7">
    <location>
        <begin position="113"/>
        <end position="131"/>
    </location>
</feature>
<dbReference type="EMBL" id="MWBQ01000084">
    <property type="protein sequence ID" value="OQA58009.1"/>
    <property type="molecule type" value="Genomic_DNA"/>
</dbReference>
<dbReference type="GO" id="GO:0003735">
    <property type="term" value="F:structural constituent of ribosome"/>
    <property type="evidence" value="ECO:0007669"/>
    <property type="project" value="InterPro"/>
</dbReference>
<dbReference type="GO" id="GO:0070181">
    <property type="term" value="F:small ribosomal subunit rRNA binding"/>
    <property type="evidence" value="ECO:0007669"/>
    <property type="project" value="TreeGrafter"/>
</dbReference>
<keyword evidence="6" id="KW-0699">rRNA-binding</keyword>
<dbReference type="InterPro" id="IPR000529">
    <property type="entry name" value="Ribosomal_bS6"/>
</dbReference>
<dbReference type="Proteomes" id="UP000485569">
    <property type="component" value="Unassembled WGS sequence"/>
</dbReference>
<organism evidence="8">
    <name type="scientific">Candidatus Atribacter allofermentans</name>
    <dbReference type="NCBI Taxonomy" id="1852833"/>
    <lineage>
        <taxon>Bacteria</taxon>
        <taxon>Pseudomonadati</taxon>
        <taxon>Atribacterota</taxon>
        <taxon>Atribacteria</taxon>
        <taxon>Atribacterales</taxon>
        <taxon>Atribacteraceae</taxon>
        <taxon>Atribacter</taxon>
    </lineage>
</organism>
<evidence type="ECO:0000256" key="2">
    <source>
        <dbReference type="ARBA" id="ARBA00022980"/>
    </source>
</evidence>
<dbReference type="GO" id="GO:0006412">
    <property type="term" value="P:translation"/>
    <property type="evidence" value="ECO:0007669"/>
    <property type="project" value="UniProtKB-UniRule"/>
</dbReference>